<dbReference type="PANTHER" id="PTHR42961">
    <property type="entry name" value="IRON-SULFUR PROTEIN NUBPL"/>
    <property type="match status" value="1"/>
</dbReference>
<dbReference type="GO" id="GO:0046872">
    <property type="term" value="F:metal ion binding"/>
    <property type="evidence" value="ECO:0007669"/>
    <property type="project" value="UniProtKB-KW"/>
</dbReference>
<dbReference type="GO" id="GO:0005759">
    <property type="term" value="C:mitochondrial matrix"/>
    <property type="evidence" value="ECO:0007669"/>
    <property type="project" value="UniProtKB-ARBA"/>
</dbReference>
<dbReference type="PANTHER" id="PTHR42961:SF2">
    <property type="entry name" value="IRON-SULFUR PROTEIN NUBPL"/>
    <property type="match status" value="1"/>
</dbReference>
<comment type="caution">
    <text evidence="15">The sequence shown here is derived from an EMBL/GenBank/DDBJ whole genome shotgun (WGS) entry which is preliminary data.</text>
</comment>
<dbReference type="Gene3D" id="3.40.50.300">
    <property type="entry name" value="P-loop containing nucleotide triphosphate hydrolases"/>
    <property type="match status" value="1"/>
</dbReference>
<dbReference type="InterPro" id="IPR019591">
    <property type="entry name" value="Mrp/NBP35_ATP-bd"/>
</dbReference>
<dbReference type="GO" id="GO:0140663">
    <property type="term" value="F:ATP-dependent FeS chaperone activity"/>
    <property type="evidence" value="ECO:0007669"/>
    <property type="project" value="InterPro"/>
</dbReference>
<comment type="subcellular location">
    <subcellularLocation>
        <location evidence="2">Mitochondrion</location>
    </subcellularLocation>
</comment>
<evidence type="ECO:0000256" key="11">
    <source>
        <dbReference type="ARBA" id="ARBA00024036"/>
    </source>
</evidence>
<dbReference type="InterPro" id="IPR044304">
    <property type="entry name" value="NUBPL-like"/>
</dbReference>
<evidence type="ECO:0000256" key="5">
    <source>
        <dbReference type="ARBA" id="ARBA00022741"/>
    </source>
</evidence>
<dbReference type="Proteomes" id="UP001249851">
    <property type="component" value="Unassembled WGS sequence"/>
</dbReference>
<evidence type="ECO:0000256" key="4">
    <source>
        <dbReference type="ARBA" id="ARBA00022723"/>
    </source>
</evidence>
<dbReference type="EMBL" id="JARQWQ010000079">
    <property type="protein sequence ID" value="KAK2553246.1"/>
    <property type="molecule type" value="Genomic_DNA"/>
</dbReference>
<reference evidence="15" key="2">
    <citation type="journal article" date="2023" name="Science">
        <title>Genomic signatures of disease resistance in endangered staghorn corals.</title>
        <authorList>
            <person name="Vollmer S.V."/>
            <person name="Selwyn J.D."/>
            <person name="Despard B.A."/>
            <person name="Roesel C.L."/>
        </authorList>
    </citation>
    <scope>NUCLEOTIDE SEQUENCE</scope>
    <source>
        <strain evidence="15">K2</strain>
    </source>
</reference>
<name>A0AAD9UX69_ACRCE</name>
<evidence type="ECO:0000256" key="1">
    <source>
        <dbReference type="ARBA" id="ARBA00001966"/>
    </source>
</evidence>
<dbReference type="FunFam" id="3.40.50.300:FF:000709">
    <property type="entry name" value="Iron-sulfur protein NUBPL isoform X1"/>
    <property type="match status" value="1"/>
</dbReference>
<sequence>MAVMIFKRLEYLKTFDFRAAVHLTVAARKNNTNGIIVGKKDQDHRPQRARGLPKKWPIAGVKNVVVVASGKGGVGKSTVSVNLALGMLACHQSLRVGLLDADIYGPSIPKMMNLHGRPEVTKQNLMKPLVNFGVPCMSMGFLVEEGAPIVWRGLMVMSAIEKLLRQVAWGELDILVIDMPPGTGDTQLSISQLIPITGAVIVTTPQDIALLDARRGTEMFRKVHVPVLGLIQNMSHYICPNCHYKTYIFGKDGATNVAKEMDLELLGDVPLDINIRETADLGKPIVVSQPDSPLSMCFKEVSSRILDKLPKQEGVR</sequence>
<dbReference type="AlphaFoldDB" id="A0AAD9UX69"/>
<gene>
    <name evidence="15" type="ORF">P5673_025447</name>
</gene>
<evidence type="ECO:0000313" key="16">
    <source>
        <dbReference type="Proteomes" id="UP001249851"/>
    </source>
</evidence>
<dbReference type="Pfam" id="PF10609">
    <property type="entry name" value="ParA"/>
    <property type="match status" value="1"/>
</dbReference>
<keyword evidence="8" id="KW-0408">Iron</keyword>
<evidence type="ECO:0000256" key="14">
    <source>
        <dbReference type="ARBA" id="ARBA00081370"/>
    </source>
</evidence>
<keyword evidence="9" id="KW-0411">Iron-sulfur</keyword>
<evidence type="ECO:0000313" key="15">
    <source>
        <dbReference type="EMBL" id="KAK2553246.1"/>
    </source>
</evidence>
<dbReference type="CDD" id="cd02037">
    <property type="entry name" value="Mrp_NBP35"/>
    <property type="match status" value="1"/>
</dbReference>
<evidence type="ECO:0000256" key="8">
    <source>
        <dbReference type="ARBA" id="ARBA00023004"/>
    </source>
</evidence>
<dbReference type="GO" id="GO:0005524">
    <property type="term" value="F:ATP binding"/>
    <property type="evidence" value="ECO:0007669"/>
    <property type="project" value="UniProtKB-KW"/>
</dbReference>
<comment type="cofactor">
    <cofactor evidence="1">
        <name>[4Fe-4S] cluster</name>
        <dbReference type="ChEBI" id="CHEBI:49883"/>
    </cofactor>
</comment>
<dbReference type="GO" id="GO:0016226">
    <property type="term" value="P:iron-sulfur cluster assembly"/>
    <property type="evidence" value="ECO:0007669"/>
    <property type="project" value="InterPro"/>
</dbReference>
<evidence type="ECO:0000256" key="2">
    <source>
        <dbReference type="ARBA" id="ARBA00004173"/>
    </source>
</evidence>
<keyword evidence="5" id="KW-0547">Nucleotide-binding</keyword>
<protein>
    <recommendedName>
        <fullName evidence="13">Iron-sulfur cluster transfer protein NUBPL</fullName>
    </recommendedName>
    <alternativeName>
        <fullName evidence="14">Nucleotide-binding protein-like</fullName>
    </alternativeName>
</protein>
<evidence type="ECO:0000256" key="7">
    <source>
        <dbReference type="ARBA" id="ARBA00022946"/>
    </source>
</evidence>
<proteinExistence type="inferred from homology"/>
<organism evidence="15 16">
    <name type="scientific">Acropora cervicornis</name>
    <name type="common">Staghorn coral</name>
    <dbReference type="NCBI Taxonomy" id="6130"/>
    <lineage>
        <taxon>Eukaryota</taxon>
        <taxon>Metazoa</taxon>
        <taxon>Cnidaria</taxon>
        <taxon>Anthozoa</taxon>
        <taxon>Hexacorallia</taxon>
        <taxon>Scleractinia</taxon>
        <taxon>Astrocoeniina</taxon>
        <taxon>Acroporidae</taxon>
        <taxon>Acropora</taxon>
    </lineage>
</organism>
<dbReference type="InterPro" id="IPR027417">
    <property type="entry name" value="P-loop_NTPase"/>
</dbReference>
<reference evidence="15" key="1">
    <citation type="journal article" date="2023" name="G3 (Bethesda)">
        <title>Whole genome assembly and annotation of the endangered Caribbean coral Acropora cervicornis.</title>
        <authorList>
            <person name="Selwyn J.D."/>
            <person name="Vollmer S.V."/>
        </authorList>
    </citation>
    <scope>NUCLEOTIDE SEQUENCE</scope>
    <source>
        <strain evidence="15">K2</strain>
    </source>
</reference>
<dbReference type="InterPro" id="IPR033756">
    <property type="entry name" value="YlxH/NBP35"/>
</dbReference>
<keyword evidence="4" id="KW-0479">Metal-binding</keyword>
<keyword evidence="16" id="KW-1185">Reference proteome</keyword>
<comment type="similarity">
    <text evidence="11">Belongs to the Mrp/NBP35 ATP-binding proteins family.</text>
</comment>
<evidence type="ECO:0000256" key="9">
    <source>
        <dbReference type="ARBA" id="ARBA00023014"/>
    </source>
</evidence>
<dbReference type="HAMAP" id="MF_02040">
    <property type="entry name" value="Mrp_NBP35"/>
    <property type="match status" value="1"/>
</dbReference>
<evidence type="ECO:0000256" key="10">
    <source>
        <dbReference type="ARBA" id="ARBA00023128"/>
    </source>
</evidence>
<comment type="function">
    <text evidence="12">Iron-sulfur cluster transfer protein involved in the assembly of the mitochondrial membrane respiratory chain NADH dehydrogenase (Complex I). May deliver one or more Fe-S clusters to complex I subunits.</text>
</comment>
<evidence type="ECO:0000256" key="12">
    <source>
        <dbReference type="ARBA" id="ARBA00056637"/>
    </source>
</evidence>
<evidence type="ECO:0000256" key="13">
    <source>
        <dbReference type="ARBA" id="ARBA00069083"/>
    </source>
</evidence>
<accession>A0AAD9UX69</accession>
<keyword evidence="6" id="KW-0067">ATP-binding</keyword>
<keyword evidence="3" id="KW-0004">4Fe-4S</keyword>
<evidence type="ECO:0000256" key="3">
    <source>
        <dbReference type="ARBA" id="ARBA00022485"/>
    </source>
</evidence>
<keyword evidence="7" id="KW-0809">Transit peptide</keyword>
<dbReference type="GO" id="GO:0032981">
    <property type="term" value="P:mitochondrial respiratory chain complex I assembly"/>
    <property type="evidence" value="ECO:0007669"/>
    <property type="project" value="TreeGrafter"/>
</dbReference>
<evidence type="ECO:0000256" key="6">
    <source>
        <dbReference type="ARBA" id="ARBA00022840"/>
    </source>
</evidence>
<keyword evidence="10" id="KW-0496">Mitochondrion</keyword>
<dbReference type="GO" id="GO:0051539">
    <property type="term" value="F:4 iron, 4 sulfur cluster binding"/>
    <property type="evidence" value="ECO:0007669"/>
    <property type="project" value="UniProtKB-KW"/>
</dbReference>
<dbReference type="SUPFAM" id="SSF52540">
    <property type="entry name" value="P-loop containing nucleoside triphosphate hydrolases"/>
    <property type="match status" value="1"/>
</dbReference>